<dbReference type="PANTHER" id="PTHR11843">
    <property type="entry name" value="40S RIBOSOMAL PROTEIN S12"/>
    <property type="match status" value="1"/>
</dbReference>
<dbReference type="OrthoDB" id="10249311at2759"/>
<organism evidence="7 8">
    <name type="scientific">Nannochloropsis gaditana</name>
    <dbReference type="NCBI Taxonomy" id="72520"/>
    <lineage>
        <taxon>Eukaryota</taxon>
        <taxon>Sar</taxon>
        <taxon>Stramenopiles</taxon>
        <taxon>Ochrophyta</taxon>
        <taxon>Eustigmatophyceae</taxon>
        <taxon>Eustigmatales</taxon>
        <taxon>Monodopsidaceae</taxon>
        <taxon>Nannochloropsis</taxon>
    </lineage>
</organism>
<evidence type="ECO:0000256" key="2">
    <source>
        <dbReference type="ARBA" id="ARBA00022980"/>
    </source>
</evidence>
<sequence length="199" mass="22378">MVRCALFFFIRSLFITYCPPMLFLFFFSLFVLFPHAERSLRTPKIMAEDDPIMDVAEGGEEGGEEAAAPAVEEELELNEESALRGVLRKALVHDGLQRGLHESAKALDRHSAKLCVLARDVDSDEYKTLVTALCKEGSVPLLYIETREKLGEYVGLAKMDKEGNLRGKVQKCSVAVVTDFGEESREYHKLQEFIAKSQE</sequence>
<dbReference type="Pfam" id="PF01248">
    <property type="entry name" value="Ribosomal_L7Ae"/>
    <property type="match status" value="1"/>
</dbReference>
<dbReference type="InterPro" id="IPR000530">
    <property type="entry name" value="Ribosomal_eS12"/>
</dbReference>
<dbReference type="GO" id="GO:0006412">
    <property type="term" value="P:translation"/>
    <property type="evidence" value="ECO:0007669"/>
    <property type="project" value="InterPro"/>
</dbReference>
<dbReference type="GO" id="GO:1990904">
    <property type="term" value="C:ribonucleoprotein complex"/>
    <property type="evidence" value="ECO:0007669"/>
    <property type="project" value="UniProtKB-KW"/>
</dbReference>
<evidence type="ECO:0000256" key="5">
    <source>
        <dbReference type="SAM" id="Phobius"/>
    </source>
</evidence>
<dbReference type="SUPFAM" id="SSF55315">
    <property type="entry name" value="L30e-like"/>
    <property type="match status" value="1"/>
</dbReference>
<accession>W7TC63</accession>
<keyword evidence="8" id="KW-1185">Reference proteome</keyword>
<name>W7TC63_9STRA</name>
<dbReference type="Gene3D" id="3.30.1330.30">
    <property type="match status" value="1"/>
</dbReference>
<dbReference type="InterPro" id="IPR029064">
    <property type="entry name" value="Ribosomal_eL30-like_sf"/>
</dbReference>
<feature type="transmembrane region" description="Helical" evidence="5">
    <location>
        <begin position="6"/>
        <end position="33"/>
    </location>
</feature>
<comment type="caution">
    <text evidence="7">The sequence shown here is derived from an EMBL/GenBank/DDBJ whole genome shotgun (WGS) entry which is preliminary data.</text>
</comment>
<keyword evidence="3 4" id="KW-0687">Ribonucleoprotein</keyword>
<reference evidence="7 8" key="1">
    <citation type="journal article" date="2014" name="Mol. Plant">
        <title>Chromosome Scale Genome Assembly and Transcriptome Profiling of Nannochloropsis gaditana in Nitrogen Depletion.</title>
        <authorList>
            <person name="Corteggiani Carpinelli E."/>
            <person name="Telatin A."/>
            <person name="Vitulo N."/>
            <person name="Forcato C."/>
            <person name="D'Angelo M."/>
            <person name="Schiavon R."/>
            <person name="Vezzi A."/>
            <person name="Giacometti G.M."/>
            <person name="Morosinotto T."/>
            <person name="Valle G."/>
        </authorList>
    </citation>
    <scope>NUCLEOTIDE SEQUENCE [LARGE SCALE GENOMIC DNA]</scope>
    <source>
        <strain evidence="7 8">B-31</strain>
    </source>
</reference>
<dbReference type="PROSITE" id="PS01189">
    <property type="entry name" value="RIBOSOMAL_S12E"/>
    <property type="match status" value="1"/>
</dbReference>
<evidence type="ECO:0000256" key="3">
    <source>
        <dbReference type="ARBA" id="ARBA00023274"/>
    </source>
</evidence>
<protein>
    <recommendedName>
        <fullName evidence="4">40S ribosomal protein S12</fullName>
    </recommendedName>
</protein>
<dbReference type="GO" id="GO:0005840">
    <property type="term" value="C:ribosome"/>
    <property type="evidence" value="ECO:0007669"/>
    <property type="project" value="UniProtKB-KW"/>
</dbReference>
<evidence type="ECO:0000259" key="6">
    <source>
        <dbReference type="Pfam" id="PF01248"/>
    </source>
</evidence>
<gene>
    <name evidence="7" type="ORF">Naga_100108g19</name>
</gene>
<keyword evidence="2 4" id="KW-0689">Ribosomal protein</keyword>
<keyword evidence="5" id="KW-1133">Transmembrane helix</keyword>
<evidence type="ECO:0000256" key="4">
    <source>
        <dbReference type="RuleBase" id="RU000670"/>
    </source>
</evidence>
<evidence type="ECO:0000313" key="8">
    <source>
        <dbReference type="Proteomes" id="UP000019335"/>
    </source>
</evidence>
<evidence type="ECO:0000313" key="7">
    <source>
        <dbReference type="EMBL" id="EWM21153.1"/>
    </source>
</evidence>
<dbReference type="EMBL" id="AZIL01002627">
    <property type="protein sequence ID" value="EWM21153.1"/>
    <property type="molecule type" value="Genomic_DNA"/>
</dbReference>
<dbReference type="InterPro" id="IPR047860">
    <property type="entry name" value="Ribosomal_eS12_CS"/>
</dbReference>
<keyword evidence="5" id="KW-0812">Transmembrane</keyword>
<keyword evidence="5" id="KW-0472">Membrane</keyword>
<dbReference type="InterPro" id="IPR004038">
    <property type="entry name" value="Ribosomal_eL8/eL30/eS12/Gad45"/>
</dbReference>
<dbReference type="Proteomes" id="UP000019335">
    <property type="component" value="Unassembled WGS sequence"/>
</dbReference>
<comment type="similarity">
    <text evidence="1 4">Belongs to the eukaryotic ribosomal protein eS12 family.</text>
</comment>
<dbReference type="AlphaFoldDB" id="W7TC63"/>
<dbReference type="PRINTS" id="PR00972">
    <property type="entry name" value="RIBSOMALS12E"/>
</dbReference>
<proteinExistence type="inferred from homology"/>
<dbReference type="GO" id="GO:0003735">
    <property type="term" value="F:structural constituent of ribosome"/>
    <property type="evidence" value="ECO:0007669"/>
    <property type="project" value="InterPro"/>
</dbReference>
<feature type="domain" description="Ribosomal protein eL8/eL30/eS12/Gadd45" evidence="6">
    <location>
        <begin position="82"/>
        <end position="169"/>
    </location>
</feature>
<evidence type="ECO:0000256" key="1">
    <source>
        <dbReference type="ARBA" id="ARBA00005824"/>
    </source>
</evidence>